<dbReference type="Proteomes" id="UP000183788">
    <property type="component" value="Unassembled WGS sequence"/>
</dbReference>
<sequence length="238" mass="25865">MKKLIEYFIQLRNPKFQFDPSVTNAEVGIFFGKQLMAMIRGGRMLFMGRNPQYMMLGKGVNFSFLNKIRWGKFLKLGDYVQVSGLGKKGISFGDNVGIGAFSRLIVATSFNNIGNYIVIGSNVGIGEFAYLGGAGGLSIGNDCIVGQYFSCHPENHIYADPDIPIRHQGVERLGITIEDNCWIGSKVTILDGVTIGRGCVIAAGAVVTRSFPPGVVIGGIPARVLRHRNMEMKVNAIA</sequence>
<dbReference type="InterPro" id="IPR001451">
    <property type="entry name" value="Hexapep"/>
</dbReference>
<dbReference type="STRING" id="1004.SAMN05661012_04294"/>
<evidence type="ECO:0000313" key="2">
    <source>
        <dbReference type="EMBL" id="WQG92086.1"/>
    </source>
</evidence>
<organism evidence="1 3">
    <name type="scientific">Chitinophaga sancti</name>
    <dbReference type="NCBI Taxonomy" id="1004"/>
    <lineage>
        <taxon>Bacteria</taxon>
        <taxon>Pseudomonadati</taxon>
        <taxon>Bacteroidota</taxon>
        <taxon>Chitinophagia</taxon>
        <taxon>Chitinophagales</taxon>
        <taxon>Chitinophagaceae</taxon>
        <taxon>Chitinophaga</taxon>
    </lineage>
</organism>
<dbReference type="AlphaFoldDB" id="A0A1K1RV56"/>
<evidence type="ECO:0000313" key="4">
    <source>
        <dbReference type="Proteomes" id="UP001326715"/>
    </source>
</evidence>
<dbReference type="OrthoDB" id="9814490at2"/>
<keyword evidence="4" id="KW-1185">Reference proteome</keyword>
<dbReference type="CDD" id="cd04647">
    <property type="entry name" value="LbH_MAT_like"/>
    <property type="match status" value="1"/>
</dbReference>
<dbReference type="Proteomes" id="UP001326715">
    <property type="component" value="Chromosome"/>
</dbReference>
<dbReference type="EC" id="2.3.1.-" evidence="2"/>
<keyword evidence="2" id="KW-0012">Acyltransferase</keyword>
<reference evidence="2 4" key="2">
    <citation type="submission" date="2023-11" db="EMBL/GenBank/DDBJ databases">
        <title>MicrobeMod: A computational toolkit for identifying prokaryotic methylation and restriction-modification with nanopore sequencing.</title>
        <authorList>
            <person name="Crits-Christoph A."/>
            <person name="Kang S.C."/>
            <person name="Lee H."/>
            <person name="Ostrov N."/>
        </authorList>
    </citation>
    <scope>NUCLEOTIDE SEQUENCE [LARGE SCALE GENOMIC DNA]</scope>
    <source>
        <strain evidence="2 4">ATCC 23090</strain>
    </source>
</reference>
<reference evidence="1 3" key="1">
    <citation type="submission" date="2016-11" db="EMBL/GenBank/DDBJ databases">
        <authorList>
            <person name="Jaros S."/>
            <person name="Januszkiewicz K."/>
            <person name="Wedrychowicz H."/>
        </authorList>
    </citation>
    <scope>NUCLEOTIDE SEQUENCE [LARGE SCALE GENOMIC DNA]</scope>
    <source>
        <strain evidence="1 3">DSM 784</strain>
    </source>
</reference>
<proteinExistence type="predicted"/>
<dbReference type="EMBL" id="FPIZ01000014">
    <property type="protein sequence ID" value="SFW75810.1"/>
    <property type="molecule type" value="Genomic_DNA"/>
</dbReference>
<gene>
    <name evidence="1" type="ORF">SAMN05661012_04294</name>
    <name evidence="2" type="ORF">SR876_11270</name>
</gene>
<dbReference type="SUPFAM" id="SSF51161">
    <property type="entry name" value="Trimeric LpxA-like enzymes"/>
    <property type="match status" value="1"/>
</dbReference>
<dbReference type="RefSeq" id="WP_072363287.1">
    <property type="nucleotide sequence ID" value="NZ_CP139972.1"/>
</dbReference>
<dbReference type="PANTHER" id="PTHR23416">
    <property type="entry name" value="SIALIC ACID SYNTHASE-RELATED"/>
    <property type="match status" value="1"/>
</dbReference>
<keyword evidence="1" id="KW-0808">Transferase</keyword>
<dbReference type="PANTHER" id="PTHR23416:SF78">
    <property type="entry name" value="LIPOPOLYSACCHARIDE BIOSYNTHESIS O-ACETYL TRANSFERASE WBBJ-RELATED"/>
    <property type="match status" value="1"/>
</dbReference>
<dbReference type="InterPro" id="IPR051159">
    <property type="entry name" value="Hexapeptide_acetyltransf"/>
</dbReference>
<evidence type="ECO:0000313" key="3">
    <source>
        <dbReference type="Proteomes" id="UP000183788"/>
    </source>
</evidence>
<accession>A0A1K1RV56</accession>
<dbReference type="GO" id="GO:0016746">
    <property type="term" value="F:acyltransferase activity"/>
    <property type="evidence" value="ECO:0007669"/>
    <property type="project" value="UniProtKB-KW"/>
</dbReference>
<evidence type="ECO:0000313" key="1">
    <source>
        <dbReference type="EMBL" id="SFW75810.1"/>
    </source>
</evidence>
<protein>
    <submittedName>
        <fullName evidence="2">Acyltransferase</fullName>
        <ecNumber evidence="2">2.3.1.-</ecNumber>
    </submittedName>
    <submittedName>
        <fullName evidence="1">Hexapeptide repeat of succinyl-transferase</fullName>
    </submittedName>
</protein>
<name>A0A1K1RV56_9BACT</name>
<dbReference type="InterPro" id="IPR011004">
    <property type="entry name" value="Trimer_LpxA-like_sf"/>
</dbReference>
<dbReference type="Gene3D" id="2.160.10.10">
    <property type="entry name" value="Hexapeptide repeat proteins"/>
    <property type="match status" value="1"/>
</dbReference>
<dbReference type="EMBL" id="CP140154">
    <property type="protein sequence ID" value="WQG92086.1"/>
    <property type="molecule type" value="Genomic_DNA"/>
</dbReference>
<dbReference type="Pfam" id="PF00132">
    <property type="entry name" value="Hexapep"/>
    <property type="match status" value="1"/>
</dbReference>